<protein>
    <recommendedName>
        <fullName evidence="5">Probable lipopolysaccharide assembly protein A</fullName>
    </recommendedName>
</protein>
<sequence>MKAFFAFLIVGLLFLLAILFGAQNEQLVTVSYFVAEGEYRLPVVLAIVFLSGFVLSWLFASYYLFKMKMSLIKAQKSLVKLNAKLNQDQQSHTGVTP</sequence>
<dbReference type="KEGG" id="saes:HBH39_09085"/>
<keyword evidence="3 5" id="KW-1133">Transmembrane helix</keyword>
<comment type="subcellular location">
    <subcellularLocation>
        <location evidence="5">Cell inner membrane</location>
        <topology evidence="5">Single-pass membrane protein</topology>
    </subcellularLocation>
</comment>
<evidence type="ECO:0000313" key="7">
    <source>
        <dbReference type="EMBL" id="QIR14626.1"/>
    </source>
</evidence>
<feature type="domain" description="Lipopolysaccharide assembly protein A" evidence="6">
    <location>
        <begin position="23"/>
        <end position="86"/>
    </location>
</feature>
<keyword evidence="2 5" id="KW-0812">Transmembrane</keyword>
<accession>A0A6G9QJD9</accession>
<keyword evidence="8" id="KW-1185">Reference proteome</keyword>
<dbReference type="RefSeq" id="WP_167677576.1">
    <property type="nucleotide sequence ID" value="NZ_CP050313.1"/>
</dbReference>
<dbReference type="AlphaFoldDB" id="A0A6G9QJD9"/>
<evidence type="ECO:0000313" key="8">
    <source>
        <dbReference type="Proteomes" id="UP000502608"/>
    </source>
</evidence>
<evidence type="ECO:0000256" key="4">
    <source>
        <dbReference type="ARBA" id="ARBA00023136"/>
    </source>
</evidence>
<evidence type="ECO:0000256" key="1">
    <source>
        <dbReference type="ARBA" id="ARBA00022475"/>
    </source>
</evidence>
<keyword evidence="5" id="KW-0997">Cell inner membrane</keyword>
<dbReference type="EMBL" id="CP050313">
    <property type="protein sequence ID" value="QIR14626.1"/>
    <property type="molecule type" value="Genomic_DNA"/>
</dbReference>
<proteinExistence type="inferred from homology"/>
<gene>
    <name evidence="5" type="primary">lapA</name>
    <name evidence="7" type="ORF">HBH39_09085</name>
</gene>
<keyword evidence="4 5" id="KW-0472">Membrane</keyword>
<dbReference type="Proteomes" id="UP000502608">
    <property type="component" value="Chromosome"/>
</dbReference>
<evidence type="ECO:0000256" key="5">
    <source>
        <dbReference type="HAMAP-Rule" id="MF_01948"/>
    </source>
</evidence>
<comment type="caution">
    <text evidence="5">Lacks conserved residue(s) required for the propagation of feature annotation.</text>
</comment>
<organism evidence="7 8">
    <name type="scientific">Shewanella aestuarii</name>
    <dbReference type="NCBI Taxonomy" id="1028752"/>
    <lineage>
        <taxon>Bacteria</taxon>
        <taxon>Pseudomonadati</taxon>
        <taxon>Pseudomonadota</taxon>
        <taxon>Gammaproteobacteria</taxon>
        <taxon>Alteromonadales</taxon>
        <taxon>Shewanellaceae</taxon>
        <taxon>Shewanella</taxon>
    </lineage>
</organism>
<evidence type="ECO:0000259" key="6">
    <source>
        <dbReference type="Pfam" id="PF06305"/>
    </source>
</evidence>
<dbReference type="InterPro" id="IPR010445">
    <property type="entry name" value="LapA_dom"/>
</dbReference>
<keyword evidence="1 5" id="KW-1003">Cell membrane</keyword>
<comment type="similarity">
    <text evidence="5">Belongs to the LapA family.</text>
</comment>
<dbReference type="GO" id="GO:0008653">
    <property type="term" value="P:lipopolysaccharide metabolic process"/>
    <property type="evidence" value="ECO:0007669"/>
    <property type="project" value="InterPro"/>
</dbReference>
<comment type="function">
    <text evidence="5">Involved in the assembly of lipopolysaccharide (LPS).</text>
</comment>
<evidence type="ECO:0000256" key="2">
    <source>
        <dbReference type="ARBA" id="ARBA00022692"/>
    </source>
</evidence>
<reference evidence="7 8" key="1">
    <citation type="submission" date="2020-03" db="EMBL/GenBank/DDBJ databases">
        <title>Complete genome sequence of Shewanella sp.</title>
        <authorList>
            <person name="Kim Y.-S."/>
            <person name="Kim S.-J."/>
            <person name="Jung H.-K."/>
            <person name="Kim K.-H."/>
        </authorList>
    </citation>
    <scope>NUCLEOTIDE SEQUENCE [LARGE SCALE GENOMIC DNA]</scope>
    <source>
        <strain evidence="7 8">PN3F2</strain>
    </source>
</reference>
<dbReference type="Pfam" id="PF06305">
    <property type="entry name" value="LapA_dom"/>
    <property type="match status" value="1"/>
</dbReference>
<dbReference type="InterPro" id="IPR032906">
    <property type="entry name" value="LapA"/>
</dbReference>
<feature type="transmembrane region" description="Helical" evidence="5">
    <location>
        <begin position="45"/>
        <end position="65"/>
    </location>
</feature>
<dbReference type="HAMAP" id="MF_01948">
    <property type="entry name" value="LPS_assembly_LapA"/>
    <property type="match status" value="1"/>
</dbReference>
<evidence type="ECO:0000256" key="3">
    <source>
        <dbReference type="ARBA" id="ARBA00022989"/>
    </source>
</evidence>
<dbReference type="GO" id="GO:0005886">
    <property type="term" value="C:plasma membrane"/>
    <property type="evidence" value="ECO:0007669"/>
    <property type="project" value="UniProtKB-SubCell"/>
</dbReference>
<name>A0A6G9QJD9_9GAMM</name>